<evidence type="ECO:0000313" key="1">
    <source>
        <dbReference type="EMBL" id="PXF60434.1"/>
    </source>
</evidence>
<accession>A0AC61L266</accession>
<name>A0AC61L266_9EURY</name>
<dbReference type="EMBL" id="PQXF01000017">
    <property type="protein sequence ID" value="PXF60434.1"/>
    <property type="molecule type" value="Genomic_DNA"/>
</dbReference>
<proteinExistence type="predicted"/>
<comment type="caution">
    <text evidence="1">The sequence shown here is derived from an EMBL/GenBank/DDBJ whole genome shotgun (WGS) entry which is preliminary data.</text>
</comment>
<gene>
    <name evidence="1" type="ORF">C4B59_09535</name>
</gene>
<protein>
    <submittedName>
        <fullName evidence="1">Uncharacterized protein</fullName>
    </submittedName>
</protein>
<sequence length="911" mass="96613">MGNKSSIRKLCMVFGVVAIVLAVFMSAASASPSEDEDDENSYESTYMMSSNNKDDTEISSAYKAKSILQIRDVKSDLTGAQKKLSTNLLQLLDSSYLLQGQDRGTLVMQMTQLQQFRQASSVSSTHDGSVAGDMVYVYVYLVPPAETRTIEPYVWEVTNRDEENHLAVAWVEVKDLETLASQEEVRTIRTVMPPICEIGSVTTEGDAIHRTYDVRTTHSESGSGVKVGIISDGVDHLTDAQSSGDLPAGVTVLSNTQGGDEGTAMLEIVHDMVPDAGLYFHDCGANVVAFNDAIDVLVNAGCDVVCDDIGWGCEPFFEDGIIASHLTSVLASNDIVYVSSAGNAGNKHYQGDYYPLPSSTQHDFSRGGTTGYYLYLQMQAGGSVSTVLQWNDQFGSSGNDYELYLYNVDTSTIVASSTATQDGDDNPLEFFGYTVPGGTPTANYAIVVDKYSGVEKTLEVFIYRGTGCSIYANNIDPVDSIFGHAAVPDVIAAGAIDASDPGNDDIEPFSSQGPVTITYPSPVSRSKPDLCGVDGVAVTGAGGFPTPFFGTSAAAPHIAAIAAQMWGACPSKTGDEIRDALYDTAIDRGSAGYDTVYGYGMADALAAFNALDCGSDPPNIISFTPPSPVYDNAGSSRTFGIVVNQAVDVNWYINGTHVQTDTDVTEASYTNTNAKVGVWNVSAVASNADGTAMQTWVWDVTQGGTTTVSFDPLKSTTSIGSTTTVNLTLDSAPAGLSGCNLTVSLSDPSIAEILSVSFPTWATVHSNSALPADSVWMKAADLQDAVKSGDTNIQLGTLTIRGDAGGTCDIVVTVTKMDDDPGNSINPSTVSGTIEVTSVIPLPGQSNPPTDPDSDGVYEDLNGNGNIDFDDVVQYFTHMEWIEANEPITCFDFNGNGNIDFDDIVKLFDEV</sequence>
<dbReference type="Proteomes" id="UP000248329">
    <property type="component" value="Unassembled WGS sequence"/>
</dbReference>
<evidence type="ECO:0000313" key="2">
    <source>
        <dbReference type="Proteomes" id="UP000248329"/>
    </source>
</evidence>
<reference evidence="1" key="1">
    <citation type="submission" date="2018-01" db="EMBL/GenBank/DDBJ databases">
        <authorList>
            <person name="Krukenberg V."/>
        </authorList>
    </citation>
    <scope>NUCLEOTIDE SEQUENCE</scope>
    <source>
        <strain evidence="1">E20ANME2</strain>
    </source>
</reference>
<organism evidence="1 2">
    <name type="scientific">Candidatus Methanogaster sp</name>
    <dbReference type="NCBI Taxonomy" id="3386292"/>
    <lineage>
        <taxon>Archaea</taxon>
        <taxon>Methanobacteriati</taxon>
        <taxon>Methanobacteriota</taxon>
        <taxon>Stenosarchaea group</taxon>
        <taxon>Methanomicrobia</taxon>
        <taxon>Methanosarcinales</taxon>
        <taxon>ANME-2 cluster</taxon>
        <taxon>Candidatus Methanogasteraceae</taxon>
        <taxon>Candidatus Methanogaster</taxon>
    </lineage>
</organism>